<dbReference type="Proteomes" id="UP001139981">
    <property type="component" value="Unassembled WGS sequence"/>
</dbReference>
<reference evidence="1" key="1">
    <citation type="submission" date="2022-07" db="EMBL/GenBank/DDBJ databases">
        <title>Phylogenomic reconstructions and comparative analyses of Kickxellomycotina fungi.</title>
        <authorList>
            <person name="Reynolds N.K."/>
            <person name="Stajich J.E."/>
            <person name="Barry K."/>
            <person name="Grigoriev I.V."/>
            <person name="Crous P."/>
            <person name="Smith M.E."/>
        </authorList>
    </citation>
    <scope>NUCLEOTIDE SEQUENCE</scope>
    <source>
        <strain evidence="1">CBS 190363</strain>
    </source>
</reference>
<comment type="caution">
    <text evidence="1">The sequence shown here is derived from an EMBL/GenBank/DDBJ whole genome shotgun (WGS) entry which is preliminary data.</text>
</comment>
<keyword evidence="1" id="KW-0808">Transferase</keyword>
<gene>
    <name evidence="1" type="primary">CAR2</name>
    <name evidence="1" type="ORF">IWW38_003737</name>
</gene>
<keyword evidence="2" id="KW-1185">Reference proteome</keyword>
<accession>A0ACC1M0D9</accession>
<sequence>ALTEQASRLCLSSRAFYNDRLGAAERFITEFFGYEMMLPMNTGAEAVETAIKLARKWGHIHKGLNDDGYVIGVEGNFHGRTMGIISMSTDPDCRNGFGPFIPNITAVNPDTGSKIRYNHAEDLEAVLKTHGAKVAGFLVEPIQGEAGIKVPEPGYLKRCYELCKQYNVLFICDEIQTGIARTGTLLAIEHEQIRPDIVILGKALSGGVYPVSAVLSSREVMLSIKPGEHGSTYGGNPLACAVAVAALEVVRDENLTERAKTLGERFREGLRKIDSPLIKDVRGRGLLNAIEVNPVAGKTAWDLCLLLRDRGLLAKPTHDTIIRLAPPLTITAEQLDECIDIIIKAVADYSHGLLAGAESFAEDLLVKPLQDGRVLLHFEFSVQRTAPAANESLHHYELFPRQIGEISRRYNVDELHLSFTQGGWRESKWGYPPVNSQGIGAEVRARIKGSNVVESERQWKGLTNALSGVFCASLNFIDKTNTATPQLTFVDTDSATSGVLRHGYLPRENVCTENLTPWIKQLPCQSKSGLGLLLNPYRLYNSDFHSMGLSLISTKSADGKTLQQYKQHLSAVVDPSALGLGDRWSLSELVDRQLGAACPAAKRSTVHVIRPDSGLTLEPKPDSATQLAGRNVSVFDLRSQPSVDITFEFAPRKDSGAWPSERTLVSAHRYVTGHGGSNGGVETTLTNRGDVPVSISYLDVLPWYLRVYSHTLVIQTQAADGSWTLLRPTTTHFTPAIDRGRPSSLELALVLPASSRTTLRYSFDKGFLKYTEHPPDANRGFNIGPAIVSYQHNAAGGGELPLHCAIEQALTGASECTVRAYTELFLASLPTPDFSMPYNVITFTCTILALFFGRIFNLLTRDFA</sequence>
<organism evidence="1 2">
    <name type="scientific">Coemansia aciculifera</name>
    <dbReference type="NCBI Taxonomy" id="417176"/>
    <lineage>
        <taxon>Eukaryota</taxon>
        <taxon>Fungi</taxon>
        <taxon>Fungi incertae sedis</taxon>
        <taxon>Zoopagomycota</taxon>
        <taxon>Kickxellomycotina</taxon>
        <taxon>Kickxellomycetes</taxon>
        <taxon>Kickxellales</taxon>
        <taxon>Kickxellaceae</taxon>
        <taxon>Coemansia</taxon>
    </lineage>
</organism>
<evidence type="ECO:0000313" key="2">
    <source>
        <dbReference type="Proteomes" id="UP001139981"/>
    </source>
</evidence>
<evidence type="ECO:0000313" key="1">
    <source>
        <dbReference type="EMBL" id="KAJ2891173.1"/>
    </source>
</evidence>
<dbReference type="EC" id="2.6.1.13" evidence="1"/>
<keyword evidence="1" id="KW-0032">Aminotransferase</keyword>
<proteinExistence type="predicted"/>
<protein>
    <submittedName>
        <fullName evidence="1">Ornithine aminotransferase</fullName>
        <ecNumber evidence="1">2.6.1.13</ecNumber>
    </submittedName>
</protein>
<name>A0ACC1M0D9_9FUNG</name>
<dbReference type="EMBL" id="JANBVB010001071">
    <property type="protein sequence ID" value="KAJ2891173.1"/>
    <property type="molecule type" value="Genomic_DNA"/>
</dbReference>
<feature type="non-terminal residue" evidence="1">
    <location>
        <position position="1"/>
    </location>
</feature>
<feature type="non-terminal residue" evidence="1">
    <location>
        <position position="864"/>
    </location>
</feature>